<gene>
    <name evidence="10" type="primary">UBP2</name>
    <name evidence="10" type="ORF">C6P46_006177</name>
</gene>
<dbReference type="GO" id="GO:0016579">
    <property type="term" value="P:protein deubiquitination"/>
    <property type="evidence" value="ECO:0007669"/>
    <property type="project" value="InterPro"/>
</dbReference>
<evidence type="ECO:0000256" key="2">
    <source>
        <dbReference type="ARBA" id="ARBA00012759"/>
    </source>
</evidence>
<accession>A0A9P7B3N7</accession>
<dbReference type="Proteomes" id="UP000777482">
    <property type="component" value="Unassembled WGS sequence"/>
</dbReference>
<dbReference type="GO" id="GO:0061136">
    <property type="term" value="P:regulation of proteasomal protein catabolic process"/>
    <property type="evidence" value="ECO:0007669"/>
    <property type="project" value="TreeGrafter"/>
</dbReference>
<evidence type="ECO:0000256" key="4">
    <source>
        <dbReference type="ARBA" id="ARBA00022786"/>
    </source>
</evidence>
<evidence type="ECO:0000256" key="8">
    <source>
        <dbReference type="SAM" id="MobiDB-lite"/>
    </source>
</evidence>
<dbReference type="GO" id="GO:0004843">
    <property type="term" value="F:cysteine-type deubiquitinase activity"/>
    <property type="evidence" value="ECO:0007669"/>
    <property type="project" value="UniProtKB-EC"/>
</dbReference>
<dbReference type="InterPro" id="IPR025305">
    <property type="entry name" value="UCH_repeat_domain"/>
</dbReference>
<dbReference type="SUPFAM" id="SSF54001">
    <property type="entry name" value="Cysteine proteinases"/>
    <property type="match status" value="1"/>
</dbReference>
<evidence type="ECO:0000259" key="9">
    <source>
        <dbReference type="PROSITE" id="PS50235"/>
    </source>
</evidence>
<comment type="caution">
    <text evidence="10">The sequence shown here is derived from an EMBL/GenBank/DDBJ whole genome shotgun (WGS) entry which is preliminary data.</text>
</comment>
<feature type="region of interest" description="Disordered" evidence="8">
    <location>
        <begin position="1392"/>
        <end position="1424"/>
    </location>
</feature>
<dbReference type="InterPro" id="IPR018200">
    <property type="entry name" value="USP_CS"/>
</dbReference>
<evidence type="ECO:0000256" key="5">
    <source>
        <dbReference type="ARBA" id="ARBA00022801"/>
    </source>
</evidence>
<feature type="compositionally biased region" description="Basic and acidic residues" evidence="8">
    <location>
        <begin position="1085"/>
        <end position="1097"/>
    </location>
</feature>
<evidence type="ECO:0000256" key="6">
    <source>
        <dbReference type="ARBA" id="ARBA00022807"/>
    </source>
</evidence>
<feature type="compositionally biased region" description="Basic and acidic residues" evidence="8">
    <location>
        <begin position="1122"/>
        <end position="1138"/>
    </location>
</feature>
<reference evidence="10 11" key="1">
    <citation type="submission" date="2020-11" db="EMBL/GenBank/DDBJ databases">
        <title>Kefir isolates.</title>
        <authorList>
            <person name="Marcisauskas S."/>
            <person name="Kim Y."/>
            <person name="Blasche S."/>
        </authorList>
    </citation>
    <scope>NUCLEOTIDE SEQUENCE [LARGE SCALE GENOMIC DNA]</scope>
    <source>
        <strain evidence="10 11">KR</strain>
    </source>
</reference>
<dbReference type="Pfam" id="PF00443">
    <property type="entry name" value="UCH"/>
    <property type="match status" value="1"/>
</dbReference>
<feature type="compositionally biased region" description="Pro residues" evidence="8">
    <location>
        <begin position="56"/>
        <end position="65"/>
    </location>
</feature>
<feature type="compositionally biased region" description="Acidic residues" evidence="8">
    <location>
        <begin position="382"/>
        <end position="392"/>
    </location>
</feature>
<name>A0A9P7B3N7_RHOMI</name>
<feature type="region of interest" description="Disordered" evidence="8">
    <location>
        <begin position="178"/>
        <end position="266"/>
    </location>
</feature>
<feature type="compositionally biased region" description="Polar residues" evidence="8">
    <location>
        <begin position="97"/>
        <end position="114"/>
    </location>
</feature>
<evidence type="ECO:0000313" key="10">
    <source>
        <dbReference type="EMBL" id="KAG0657895.1"/>
    </source>
</evidence>
<feature type="compositionally biased region" description="Low complexity" evidence="8">
    <location>
        <begin position="369"/>
        <end position="381"/>
    </location>
</feature>
<dbReference type="OrthoDB" id="2420415at2759"/>
<protein>
    <recommendedName>
        <fullName evidence="2">ubiquitinyl hydrolase 1</fullName>
        <ecNumber evidence="2">3.4.19.12</ecNumber>
    </recommendedName>
</protein>
<dbReference type="PROSITE" id="PS00972">
    <property type="entry name" value="USP_1"/>
    <property type="match status" value="1"/>
</dbReference>
<dbReference type="PANTHER" id="PTHR43982:SF6">
    <property type="entry name" value="UBIQUITIN CARBOXYL-TERMINAL HYDROLASE 2-RELATED"/>
    <property type="match status" value="1"/>
</dbReference>
<keyword evidence="6" id="KW-0788">Thiol protease</keyword>
<organism evidence="10 11">
    <name type="scientific">Rhodotorula mucilaginosa</name>
    <name type="common">Yeast</name>
    <name type="synonym">Rhodotorula rubra</name>
    <dbReference type="NCBI Taxonomy" id="5537"/>
    <lineage>
        <taxon>Eukaryota</taxon>
        <taxon>Fungi</taxon>
        <taxon>Dikarya</taxon>
        <taxon>Basidiomycota</taxon>
        <taxon>Pucciniomycotina</taxon>
        <taxon>Microbotryomycetes</taxon>
        <taxon>Sporidiobolales</taxon>
        <taxon>Sporidiobolaceae</taxon>
        <taxon>Rhodotorula</taxon>
    </lineage>
</organism>
<dbReference type="InterPro" id="IPR028889">
    <property type="entry name" value="USP"/>
</dbReference>
<keyword evidence="11" id="KW-1185">Reference proteome</keyword>
<dbReference type="InterPro" id="IPR044635">
    <property type="entry name" value="UBP14-like"/>
</dbReference>
<evidence type="ECO:0000256" key="7">
    <source>
        <dbReference type="SAM" id="Coils"/>
    </source>
</evidence>
<dbReference type="InterPro" id="IPR001394">
    <property type="entry name" value="Peptidase_C19_UCH"/>
</dbReference>
<feature type="compositionally biased region" description="Basic and acidic residues" evidence="8">
    <location>
        <begin position="218"/>
        <end position="227"/>
    </location>
</feature>
<feature type="compositionally biased region" description="Pro residues" evidence="8">
    <location>
        <begin position="1150"/>
        <end position="1162"/>
    </location>
</feature>
<feature type="region of interest" description="Disordered" evidence="8">
    <location>
        <begin position="1"/>
        <end position="165"/>
    </location>
</feature>
<dbReference type="EC" id="3.4.19.12" evidence="2"/>
<keyword evidence="4" id="KW-0833">Ubl conjugation pathway</keyword>
<sequence length="1556" mass="169657">MTESSEPPAEPNERPVEVGDGAPAPASPPRPPRPSYAALAAVAGASSSSTDQTMRDPPPPRPPKPAVQNSRPVAASTFFDEPATTVTTSGLRGPRPMSTSPTTVRPSGSYSQALTAAKPAQPNDDQIPADDADELLSDDDDELRIAGNEGYSGSPAVCPTTGRKPIRVYGTAAKRSYVSRAEAAPPAGPPPMQWDEDNWGHGSNAPPDQLVASTSAARYEDAGRRTDAQGGGDATWEELVQAGYASQHPHTSRHFSKSRTPPPPPPPLVVASAPPVEVGGWTTPRVLAKAGEHGSKPGIWQHTMYDFEIGDTPAGEPASAKRPYAAMGTEIEAVEPESAPKPAEDAAAAAAAAAEPPSDSDMLVHDGGSSQSVVAATASETSADDPIEDPDEPTPAPPRRPVFRTVTRAELDAARPHSSLFFCPYTFSWCLFARTVDGEPVTNDEPVLWQARMAGAQEDDIGAWFTAAGIDPPPPDPIAPAHFPKKTLQRLSLDDLDPAGLVELVSNRGRVCAFSTQDWYPAVVPASEFHALLEDRGSRPMAGQTAVTARFHAVKTIWRTLDNLLESILVDTLGATVLEQNGHNTLTFTNLSDETEGGRKNRTRLLRCWLELAIWLEHAKRVHAFKEDEFGINTRVSITNARSRIAKLMGQGDLPRVPAGQSWEAPGVARLHLPDVEAELHPLAIEYSDLGVTPNLADEVIIKVYDIKCAEEPYLLPFRLHALCRIAESRATDALRVKVAQERSLGRHPVHEIAAAFGELRLPDPFNSSTYTSEEALVEALQKRITEVEHPGRRAVLLQAAKMVADHTGSEYFRAVLESSAGELGEPPAKPKMDLDAACRALGIEKDTDDDFVIMTYDIRLIDAESESDKVKVKDALRVVAEARNSPVLQRLLQTDVGSSDAGWEASVAADPRIPVGLTNIANTCYLNSLLQYFFTVREMRETILAFEEHPHAEGDDQSQIRVGGRLVSPAEIKRSKRFVILLKTLFEQLIHAPVSAVTPETELAYLALVPSREEVEAAAASPDASLLTNEPGAINSDSQTASRASPAASSDTVKSPSSVLGKRKNGEPDDQAMQLDLLSPTASKADRPLDERDLNRSLDAPSASKHSNGTSEEPTPEDADDYPRIKRGRSTDGDKAETSLMQLDKAASPAPPPLPPRPTAPPQDKEKELERQVSTYMAFGRQNDVTECMDNVMFQVEAALLANARNGHGEETANLLRKTFFGTLRQQIAFDEPAEVEDPVRSQDQAFSSLLVDVPASSATTVPGLTRDIYDALDTLFEPAQVELESRSARRHIRLIAPPPPVLQVQLQRVQYDRERQSVYKSNAHLAFEDELDVGRYLESQADDADLQVKHSRTDAAREELRKVRARLTELAQNTSSTSAALVRSALSHAKHLASSLPPPPSTSDEDELMASSSEEEPRPSSVALRKLLTERLLEDTEQEVKDLEDEIASLAHHVVELKREMRQTWDEGGLERKSRYKLTAVFIHRGTALSGHYYIYQRDPREEKRWLKYNDSLVTEVDADEIFRETTGDTNAYFLSYVRMDCLDAIEPIKREPA</sequence>
<dbReference type="PANTHER" id="PTHR43982">
    <property type="entry name" value="UBIQUITIN CARBOXYL-TERMINAL HYDROLASE"/>
    <property type="match status" value="1"/>
</dbReference>
<evidence type="ECO:0000256" key="3">
    <source>
        <dbReference type="ARBA" id="ARBA00022670"/>
    </source>
</evidence>
<feature type="compositionally biased region" description="Pro residues" evidence="8">
    <location>
        <begin position="25"/>
        <end position="34"/>
    </location>
</feature>
<dbReference type="PROSITE" id="PS50235">
    <property type="entry name" value="USP_3"/>
    <property type="match status" value="1"/>
</dbReference>
<feature type="region of interest" description="Disordered" evidence="8">
    <location>
        <begin position="1021"/>
        <end position="1170"/>
    </location>
</feature>
<dbReference type="Pfam" id="PF13446">
    <property type="entry name" value="RPT"/>
    <property type="match status" value="2"/>
</dbReference>
<evidence type="ECO:0000313" key="11">
    <source>
        <dbReference type="Proteomes" id="UP000777482"/>
    </source>
</evidence>
<feature type="coiled-coil region" evidence="7">
    <location>
        <begin position="1428"/>
        <end position="1462"/>
    </location>
</feature>
<feature type="region of interest" description="Disordered" evidence="8">
    <location>
        <begin position="334"/>
        <end position="401"/>
    </location>
</feature>
<proteinExistence type="predicted"/>
<comment type="catalytic activity">
    <reaction evidence="1">
        <text>Thiol-dependent hydrolysis of ester, thioester, amide, peptide and isopeptide bonds formed by the C-terminal Gly of ubiquitin (a 76-residue protein attached to proteins as an intracellular targeting signal).</text>
        <dbReference type="EC" id="3.4.19.12"/>
    </reaction>
</comment>
<keyword evidence="3 10" id="KW-0645">Protease</keyword>
<dbReference type="InterPro" id="IPR038765">
    <property type="entry name" value="Papain-like_cys_pep_sf"/>
</dbReference>
<feature type="compositionally biased region" description="Low complexity" evidence="8">
    <location>
        <begin position="336"/>
        <end position="361"/>
    </location>
</feature>
<dbReference type="PROSITE" id="PS00973">
    <property type="entry name" value="USP_2"/>
    <property type="match status" value="1"/>
</dbReference>
<keyword evidence="5" id="KW-0378">Hydrolase</keyword>
<feature type="compositionally biased region" description="Polar residues" evidence="8">
    <location>
        <begin position="1036"/>
        <end position="1059"/>
    </location>
</feature>
<dbReference type="GO" id="GO:0043161">
    <property type="term" value="P:proteasome-mediated ubiquitin-dependent protein catabolic process"/>
    <property type="evidence" value="ECO:0007669"/>
    <property type="project" value="InterPro"/>
</dbReference>
<feature type="compositionally biased region" description="Polar residues" evidence="8">
    <location>
        <begin position="1105"/>
        <end position="1114"/>
    </location>
</feature>
<dbReference type="GO" id="GO:0070628">
    <property type="term" value="F:proteasome binding"/>
    <property type="evidence" value="ECO:0007669"/>
    <property type="project" value="TreeGrafter"/>
</dbReference>
<keyword evidence="7" id="KW-0175">Coiled coil</keyword>
<feature type="compositionally biased region" description="Acidic residues" evidence="8">
    <location>
        <begin position="127"/>
        <end position="142"/>
    </location>
</feature>
<feature type="compositionally biased region" description="Low complexity" evidence="8">
    <location>
        <begin position="35"/>
        <end position="49"/>
    </location>
</feature>
<evidence type="ECO:0000256" key="1">
    <source>
        <dbReference type="ARBA" id="ARBA00000707"/>
    </source>
</evidence>
<dbReference type="Gene3D" id="3.90.70.10">
    <property type="entry name" value="Cysteine proteinases"/>
    <property type="match status" value="2"/>
</dbReference>
<dbReference type="EMBL" id="PUHQ01000074">
    <property type="protein sequence ID" value="KAG0657895.1"/>
    <property type="molecule type" value="Genomic_DNA"/>
</dbReference>
<feature type="domain" description="USP" evidence="9">
    <location>
        <begin position="916"/>
        <end position="1542"/>
    </location>
</feature>